<dbReference type="Pfam" id="PF07715">
    <property type="entry name" value="Plug"/>
    <property type="match status" value="1"/>
</dbReference>
<comment type="subcellular location">
    <subcellularLocation>
        <location evidence="1 8">Cell outer membrane</location>
        <topology evidence="1 8">Multi-pass membrane protein</topology>
    </subcellularLocation>
</comment>
<evidence type="ECO:0000256" key="9">
    <source>
        <dbReference type="RuleBase" id="RU003357"/>
    </source>
</evidence>
<feature type="domain" description="TonB-dependent receptor-like beta-barrel" evidence="12">
    <location>
        <begin position="393"/>
        <end position="933"/>
    </location>
</feature>
<dbReference type="PROSITE" id="PS52016">
    <property type="entry name" value="TONB_DEPENDENT_REC_3"/>
    <property type="match status" value="1"/>
</dbReference>
<evidence type="ECO:0000256" key="5">
    <source>
        <dbReference type="ARBA" id="ARBA00023077"/>
    </source>
</evidence>
<name>A0A7W9BQD6_9SPHN</name>
<feature type="domain" description="TonB-dependent receptor plug" evidence="13">
    <location>
        <begin position="64"/>
        <end position="188"/>
    </location>
</feature>
<protein>
    <submittedName>
        <fullName evidence="14">Iron complex outermembrane receptor protein</fullName>
    </submittedName>
</protein>
<feature type="chain" id="PRO_5030936673" evidence="11">
    <location>
        <begin position="26"/>
        <end position="969"/>
    </location>
</feature>
<sequence>MTLNRTFLRSGICLPAMLLAGAAHAQAVDVGPAASASASTNEAADTPDDIIVTGSRIRQNPLEQRSPVVTLDSAALAQTGLTSVADILQRLPSAAGGLNTKVNNSGNIGNPQDGGGVGAGSSEIDLRYLLSKRTLVLVDGLRYVNGASASGIPGTVDLNTIPNSSIERIEVLQSGQSPLYGSDAIAGVVNIITKNSQQGLRMSGQFGTFRAGDGDSYNGDISYGVKGPTTSLVFGGSYVKEGSVRTSDRAISQFPNPGQTTCEDPRGGCSGAALGGRIVFNQGNAVRPQGGTLTVRQNGLTTRGVYDPTLAGGDFRAFTTADRFNFAPFNYFLTPSERYGAFVNFKQELGSDINLRVRAIYNHRNSQNQAAFLPLNVGPDAGTGTLTDRISIDATNPFNPFGVTLSAGGAGQPPANYALVGRRLVEAGQRTYNQRVDTMSVTATLDGKFQLGERTFYWDVNAVQGFNDAKQVFTGNINTQRLAQALGPVALCTGECVPFNIFGGAGSITPAMLAFVGFTERARSSQELRDYTANLTGELFDLPAGAVGIAVGYEHRYQKGSFTPDPLIQAGFGADIPAQAASGSFNSDEFYGEIRIPLLKDVPFFNSLEASGAVRHVNYSTSGSNTTYTATGLWKPISDLLFRASFAEGFRAPSIGELFGAQSRSDIGIPDPCSNIPGSRYQASDTVRANCAANGVPTNGSYQEPTGQLGVTTGGNRDLAPETSKTRLFGGVLSPAFLRDSGFASQFALEANYYDIKVSGAIASTNPQVTLARCSEAGDALSCSNVIRSSSGRISSIVGLLQNIGQIRTRGIDLTLSYRSPQTAAGIFGLSLNGNHLMKYTETTPTSTGFSAISYRGTTRGSPDQSYPKYKGTGVVSWSIADIEASFTGRYINHVTENTGAWLKNTFYGDVQLTLSPAFLDRKYDFTVGVRNVFNQDPPACTTCTGPNYDPTTYDVPGQFGYLRVSYRM</sequence>
<accession>A0A7W9BQD6</accession>
<evidence type="ECO:0000256" key="8">
    <source>
        <dbReference type="PROSITE-ProRule" id="PRU01360"/>
    </source>
</evidence>
<dbReference type="Gene3D" id="2.40.170.20">
    <property type="entry name" value="TonB-dependent receptor, beta-barrel domain"/>
    <property type="match status" value="1"/>
</dbReference>
<dbReference type="PANTHER" id="PTHR47234:SF2">
    <property type="entry name" value="TONB-DEPENDENT RECEPTOR"/>
    <property type="match status" value="1"/>
</dbReference>
<gene>
    <name evidence="14" type="ORF">FHS99_000477</name>
</gene>
<evidence type="ECO:0000256" key="3">
    <source>
        <dbReference type="ARBA" id="ARBA00022452"/>
    </source>
</evidence>
<comment type="similarity">
    <text evidence="8 9">Belongs to the TonB-dependent receptor family.</text>
</comment>
<evidence type="ECO:0000313" key="15">
    <source>
        <dbReference type="Proteomes" id="UP000546701"/>
    </source>
</evidence>
<feature type="signal peptide" evidence="11">
    <location>
        <begin position="1"/>
        <end position="25"/>
    </location>
</feature>
<dbReference type="InterPro" id="IPR039426">
    <property type="entry name" value="TonB-dep_rcpt-like"/>
</dbReference>
<evidence type="ECO:0000256" key="1">
    <source>
        <dbReference type="ARBA" id="ARBA00004571"/>
    </source>
</evidence>
<evidence type="ECO:0000259" key="12">
    <source>
        <dbReference type="Pfam" id="PF00593"/>
    </source>
</evidence>
<keyword evidence="2 8" id="KW-0813">Transport</keyword>
<evidence type="ECO:0000256" key="11">
    <source>
        <dbReference type="SAM" id="SignalP"/>
    </source>
</evidence>
<organism evidence="14 15">
    <name type="scientific">Sphingomonas prati</name>
    <dbReference type="NCBI Taxonomy" id="1843237"/>
    <lineage>
        <taxon>Bacteria</taxon>
        <taxon>Pseudomonadati</taxon>
        <taxon>Pseudomonadota</taxon>
        <taxon>Alphaproteobacteria</taxon>
        <taxon>Sphingomonadales</taxon>
        <taxon>Sphingomonadaceae</taxon>
        <taxon>Sphingomonas</taxon>
    </lineage>
</organism>
<evidence type="ECO:0000256" key="7">
    <source>
        <dbReference type="ARBA" id="ARBA00023237"/>
    </source>
</evidence>
<keyword evidence="6 8" id="KW-0472">Membrane</keyword>
<dbReference type="InterPro" id="IPR000531">
    <property type="entry name" value="Beta-barrel_TonB"/>
</dbReference>
<evidence type="ECO:0000256" key="4">
    <source>
        <dbReference type="ARBA" id="ARBA00022692"/>
    </source>
</evidence>
<keyword evidence="14" id="KW-0675">Receptor</keyword>
<dbReference type="PANTHER" id="PTHR47234">
    <property type="match status" value="1"/>
</dbReference>
<evidence type="ECO:0000256" key="10">
    <source>
        <dbReference type="SAM" id="MobiDB-lite"/>
    </source>
</evidence>
<dbReference type="GO" id="GO:0009279">
    <property type="term" value="C:cell outer membrane"/>
    <property type="evidence" value="ECO:0007669"/>
    <property type="project" value="UniProtKB-SubCell"/>
</dbReference>
<dbReference type="InterPro" id="IPR036942">
    <property type="entry name" value="Beta-barrel_TonB_sf"/>
</dbReference>
<keyword evidence="15" id="KW-1185">Reference proteome</keyword>
<dbReference type="EMBL" id="JACIJR010000001">
    <property type="protein sequence ID" value="MBB5728021.1"/>
    <property type="molecule type" value="Genomic_DNA"/>
</dbReference>
<dbReference type="SUPFAM" id="SSF56935">
    <property type="entry name" value="Porins"/>
    <property type="match status" value="1"/>
</dbReference>
<dbReference type="AlphaFoldDB" id="A0A7W9BQD6"/>
<feature type="region of interest" description="Disordered" evidence="10">
    <location>
        <begin position="698"/>
        <end position="717"/>
    </location>
</feature>
<reference evidence="14 15" key="1">
    <citation type="submission" date="2020-08" db="EMBL/GenBank/DDBJ databases">
        <title>Genomic Encyclopedia of Type Strains, Phase IV (KMG-IV): sequencing the most valuable type-strain genomes for metagenomic binning, comparative biology and taxonomic classification.</title>
        <authorList>
            <person name="Goeker M."/>
        </authorList>
    </citation>
    <scope>NUCLEOTIDE SEQUENCE [LARGE SCALE GENOMIC DNA]</scope>
    <source>
        <strain evidence="14 15">DSM 103336</strain>
    </source>
</reference>
<proteinExistence type="inferred from homology"/>
<keyword evidence="5 9" id="KW-0798">TonB box</keyword>
<evidence type="ECO:0000259" key="13">
    <source>
        <dbReference type="Pfam" id="PF07715"/>
    </source>
</evidence>
<keyword evidence="11" id="KW-0732">Signal</keyword>
<evidence type="ECO:0000313" key="14">
    <source>
        <dbReference type="EMBL" id="MBB5728021.1"/>
    </source>
</evidence>
<dbReference type="Pfam" id="PF00593">
    <property type="entry name" value="TonB_dep_Rec_b-barrel"/>
    <property type="match status" value="1"/>
</dbReference>
<evidence type="ECO:0000256" key="2">
    <source>
        <dbReference type="ARBA" id="ARBA00022448"/>
    </source>
</evidence>
<dbReference type="InterPro" id="IPR012910">
    <property type="entry name" value="Plug_dom"/>
</dbReference>
<dbReference type="RefSeq" id="WP_157175004.1">
    <property type="nucleotide sequence ID" value="NZ_BMJP01000001.1"/>
</dbReference>
<dbReference type="InterPro" id="IPR037066">
    <property type="entry name" value="Plug_dom_sf"/>
</dbReference>
<feature type="compositionally biased region" description="Polar residues" evidence="10">
    <location>
        <begin position="698"/>
        <end position="715"/>
    </location>
</feature>
<comment type="caution">
    <text evidence="14">The sequence shown here is derived from an EMBL/GenBank/DDBJ whole genome shotgun (WGS) entry which is preliminary data.</text>
</comment>
<dbReference type="Proteomes" id="UP000546701">
    <property type="component" value="Unassembled WGS sequence"/>
</dbReference>
<keyword evidence="4 8" id="KW-0812">Transmembrane</keyword>
<dbReference type="OrthoDB" id="7051241at2"/>
<dbReference type="Gene3D" id="2.170.130.10">
    <property type="entry name" value="TonB-dependent receptor, plug domain"/>
    <property type="match status" value="1"/>
</dbReference>
<keyword evidence="7 8" id="KW-0998">Cell outer membrane</keyword>
<evidence type="ECO:0000256" key="6">
    <source>
        <dbReference type="ARBA" id="ARBA00023136"/>
    </source>
</evidence>
<keyword evidence="3 8" id="KW-1134">Transmembrane beta strand</keyword>